<organism evidence="2 3">
    <name type="scientific">Lentinula raphanica</name>
    <dbReference type="NCBI Taxonomy" id="153919"/>
    <lineage>
        <taxon>Eukaryota</taxon>
        <taxon>Fungi</taxon>
        <taxon>Dikarya</taxon>
        <taxon>Basidiomycota</taxon>
        <taxon>Agaricomycotina</taxon>
        <taxon>Agaricomycetes</taxon>
        <taxon>Agaricomycetidae</taxon>
        <taxon>Agaricales</taxon>
        <taxon>Marasmiineae</taxon>
        <taxon>Omphalotaceae</taxon>
        <taxon>Lentinula</taxon>
    </lineage>
</organism>
<gene>
    <name evidence="2" type="ORF">F5878DRAFT_540210</name>
</gene>
<dbReference type="Pfam" id="PF20414">
    <property type="entry name" value="DUF6698"/>
    <property type="match status" value="1"/>
</dbReference>
<evidence type="ECO:0000313" key="2">
    <source>
        <dbReference type="EMBL" id="KAJ3837017.1"/>
    </source>
</evidence>
<dbReference type="EMBL" id="MU806278">
    <property type="protein sequence ID" value="KAJ3837017.1"/>
    <property type="molecule type" value="Genomic_DNA"/>
</dbReference>
<evidence type="ECO:0000256" key="1">
    <source>
        <dbReference type="SAM" id="Phobius"/>
    </source>
</evidence>
<proteinExistence type="predicted"/>
<feature type="non-terminal residue" evidence="2">
    <location>
        <position position="1"/>
    </location>
</feature>
<keyword evidence="3" id="KW-1185">Reference proteome</keyword>
<reference evidence="2" key="1">
    <citation type="submission" date="2022-08" db="EMBL/GenBank/DDBJ databases">
        <authorList>
            <consortium name="DOE Joint Genome Institute"/>
            <person name="Min B."/>
            <person name="Riley R."/>
            <person name="Sierra-Patev S."/>
            <person name="Naranjo-Ortiz M."/>
            <person name="Looney B."/>
            <person name="Konkel Z."/>
            <person name="Slot J.C."/>
            <person name="Sakamoto Y."/>
            <person name="Steenwyk J.L."/>
            <person name="Rokas A."/>
            <person name="Carro J."/>
            <person name="Camarero S."/>
            <person name="Ferreira P."/>
            <person name="Molpeceres G."/>
            <person name="Ruiz-Duenas F.J."/>
            <person name="Serrano A."/>
            <person name="Henrissat B."/>
            <person name="Drula E."/>
            <person name="Hughes K.W."/>
            <person name="Mata J.L."/>
            <person name="Ishikawa N.K."/>
            <person name="Vargas-Isla R."/>
            <person name="Ushijima S."/>
            <person name="Smith C.A."/>
            <person name="Ahrendt S."/>
            <person name="Andreopoulos W."/>
            <person name="He G."/>
            <person name="Labutti K."/>
            <person name="Lipzen A."/>
            <person name="Ng V."/>
            <person name="Sandor L."/>
            <person name="Barry K."/>
            <person name="Martinez A.T."/>
            <person name="Xiao Y."/>
            <person name="Gibbons J.G."/>
            <person name="Terashima K."/>
            <person name="Hibbett D.S."/>
            <person name="Grigoriev I.V."/>
        </authorList>
    </citation>
    <scope>NUCLEOTIDE SEQUENCE</scope>
    <source>
        <strain evidence="2">TFB9207</strain>
    </source>
</reference>
<comment type="caution">
    <text evidence="2">The sequence shown here is derived from an EMBL/GenBank/DDBJ whole genome shotgun (WGS) entry which is preliminary data.</text>
</comment>
<feature type="transmembrane region" description="Helical" evidence="1">
    <location>
        <begin position="71"/>
        <end position="90"/>
    </location>
</feature>
<keyword evidence="1" id="KW-0812">Transmembrane</keyword>
<sequence>TSIIRRDIIDWMTFEDNDPPLAKLPKSLRGVNHPATRRLIKLQNGTVAIRATDWPAFLYDQWQVDKENIEIGLFTGELLFSVFYAIFFGIGSATSGDYRKNSIAARNGMRKVTGRNIAYAAIQARFALSAVEKWNIEDAHFDYQVFYNEIVDFFEDFPEDEQAVWMLEYWNK</sequence>
<dbReference type="Proteomes" id="UP001163846">
    <property type="component" value="Unassembled WGS sequence"/>
</dbReference>
<evidence type="ECO:0000313" key="3">
    <source>
        <dbReference type="Proteomes" id="UP001163846"/>
    </source>
</evidence>
<dbReference type="InterPro" id="IPR046521">
    <property type="entry name" value="DUF6698"/>
</dbReference>
<name>A0AA38UG79_9AGAR</name>
<keyword evidence="1" id="KW-0472">Membrane</keyword>
<protein>
    <submittedName>
        <fullName evidence="2">Uncharacterized protein</fullName>
    </submittedName>
</protein>
<keyword evidence="1" id="KW-1133">Transmembrane helix</keyword>
<dbReference type="AlphaFoldDB" id="A0AA38UG79"/>
<accession>A0AA38UG79</accession>